<reference evidence="1 2" key="1">
    <citation type="submission" date="2016-10" db="EMBL/GenBank/DDBJ databases">
        <authorList>
            <person name="de Groot N.N."/>
        </authorList>
    </citation>
    <scope>NUCLEOTIDE SEQUENCE [LARGE SCALE GENOMIC DNA]</scope>
    <source>
        <strain evidence="1 2">DSM 22900</strain>
    </source>
</reference>
<organism evidence="1 2">
    <name type="scientific">Parapedobacter composti</name>
    <dbReference type="NCBI Taxonomy" id="623281"/>
    <lineage>
        <taxon>Bacteria</taxon>
        <taxon>Pseudomonadati</taxon>
        <taxon>Bacteroidota</taxon>
        <taxon>Sphingobacteriia</taxon>
        <taxon>Sphingobacteriales</taxon>
        <taxon>Sphingobacteriaceae</taxon>
        <taxon>Parapedobacter</taxon>
    </lineage>
</organism>
<dbReference type="EMBL" id="FOLL01000005">
    <property type="protein sequence ID" value="SFC13401.1"/>
    <property type="molecule type" value="Genomic_DNA"/>
</dbReference>
<dbReference type="STRING" id="623281.SAMN05421747_10512"/>
<gene>
    <name evidence="1" type="ORF">SAMN05421747_10512</name>
</gene>
<keyword evidence="2" id="KW-1185">Reference proteome</keyword>
<dbReference type="AlphaFoldDB" id="A0A1I1GPG7"/>
<proteinExistence type="predicted"/>
<sequence>MRITIKLSVGFALLAQLIFKSGLLFAQNPELLKKLEQYPDSLELHQEFIEQAKSNMDTLISQYEKLREKFPASPTIPYTLGKALFYRSPAGLAMPSSPTLKLFCKK</sequence>
<dbReference type="Proteomes" id="UP000199577">
    <property type="component" value="Unassembled WGS sequence"/>
</dbReference>
<accession>A0A1I1GPG7</accession>
<dbReference type="RefSeq" id="WP_090972753.1">
    <property type="nucleotide sequence ID" value="NZ_FOLL01000005.1"/>
</dbReference>
<evidence type="ECO:0000313" key="1">
    <source>
        <dbReference type="EMBL" id="SFC13401.1"/>
    </source>
</evidence>
<name>A0A1I1GPG7_9SPHI</name>
<protein>
    <submittedName>
        <fullName evidence="1">Uncharacterized protein</fullName>
    </submittedName>
</protein>
<evidence type="ECO:0000313" key="2">
    <source>
        <dbReference type="Proteomes" id="UP000199577"/>
    </source>
</evidence>